<evidence type="ECO:0000256" key="2">
    <source>
        <dbReference type="ARBA" id="ARBA00022490"/>
    </source>
</evidence>
<keyword evidence="7" id="KW-0233">DNA recombination</keyword>
<dbReference type="GO" id="GO:0015074">
    <property type="term" value="P:DNA integration"/>
    <property type="evidence" value="ECO:0007669"/>
    <property type="project" value="UniProtKB-KW"/>
</dbReference>
<dbReference type="AlphaFoldDB" id="A0A644X287"/>
<dbReference type="Gene3D" id="1.10.443.10">
    <property type="entry name" value="Intergrase catalytic core"/>
    <property type="match status" value="1"/>
</dbReference>
<evidence type="ECO:0000256" key="1">
    <source>
        <dbReference type="ARBA" id="ARBA00004496"/>
    </source>
</evidence>
<dbReference type="Pfam" id="PF02899">
    <property type="entry name" value="Phage_int_SAM_1"/>
    <property type="match status" value="1"/>
</dbReference>
<evidence type="ECO:0000256" key="5">
    <source>
        <dbReference type="ARBA" id="ARBA00022908"/>
    </source>
</evidence>
<dbReference type="GO" id="GO:0051301">
    <property type="term" value="P:cell division"/>
    <property type="evidence" value="ECO:0007669"/>
    <property type="project" value="UniProtKB-KW"/>
</dbReference>
<name>A0A644X287_9ZZZZ</name>
<evidence type="ECO:0000256" key="6">
    <source>
        <dbReference type="ARBA" id="ARBA00023125"/>
    </source>
</evidence>
<dbReference type="GO" id="GO:0005737">
    <property type="term" value="C:cytoplasm"/>
    <property type="evidence" value="ECO:0007669"/>
    <property type="project" value="UniProtKB-SubCell"/>
</dbReference>
<evidence type="ECO:0000313" key="11">
    <source>
        <dbReference type="EMBL" id="MPM10077.1"/>
    </source>
</evidence>
<proteinExistence type="predicted"/>
<dbReference type="EMBL" id="VSSQ01001648">
    <property type="protein sequence ID" value="MPM10077.1"/>
    <property type="molecule type" value="Genomic_DNA"/>
</dbReference>
<accession>A0A644X287</accession>
<keyword evidence="2" id="KW-0963">Cytoplasm</keyword>
<dbReference type="InterPro" id="IPR011010">
    <property type="entry name" value="DNA_brk_join_enz"/>
</dbReference>
<gene>
    <name evidence="11" type="primary">xerC_74</name>
    <name evidence="11" type="ORF">SDC9_56401</name>
</gene>
<dbReference type="Pfam" id="PF00589">
    <property type="entry name" value="Phage_integrase"/>
    <property type="match status" value="1"/>
</dbReference>
<dbReference type="InterPro" id="IPR044068">
    <property type="entry name" value="CB"/>
</dbReference>
<dbReference type="GO" id="GO:0003677">
    <property type="term" value="F:DNA binding"/>
    <property type="evidence" value="ECO:0007669"/>
    <property type="project" value="UniProtKB-KW"/>
</dbReference>
<evidence type="ECO:0000256" key="3">
    <source>
        <dbReference type="ARBA" id="ARBA00022618"/>
    </source>
</evidence>
<evidence type="ECO:0000259" key="9">
    <source>
        <dbReference type="PROSITE" id="PS51898"/>
    </source>
</evidence>
<sequence>MRFTYKKCSSDKNKKSRLNYLRIICNSDKFILFSLQNWNEVMINGFLQYLQYEKNYSSHTVLSYKNDLNQFLVFLGVDEENFNPVTVTPANIQQWIMELMQQQISARSISRKISSLKSCWKYMLRRNFVNANPTLKIVLPKTKKSLPAFFKHREVSQIIDDPFVPVDDFVRMRDLLMLEVFYMTGVRVSELIGIRDQDVDLVTGEMRVTGKRNKQRVIPLDRRLCVKIADYIQKRDDYVAAAVEYLFVRPSGEKMYPKLVYNIVHRIMSQVSSLPKVSPHVMRHSFATGLLDGGADINAVKELLGHSSLAATQVYTHTGFGELYNIYKRAHPRAK</sequence>
<dbReference type="InterPro" id="IPR004107">
    <property type="entry name" value="Integrase_SAM-like_N"/>
</dbReference>
<evidence type="ECO:0000256" key="4">
    <source>
        <dbReference type="ARBA" id="ARBA00022829"/>
    </source>
</evidence>
<feature type="domain" description="Tyr recombinase" evidence="9">
    <location>
        <begin position="145"/>
        <end position="328"/>
    </location>
</feature>
<keyword evidence="4" id="KW-0159">Chromosome partition</keyword>
<reference evidence="11" key="1">
    <citation type="submission" date="2019-08" db="EMBL/GenBank/DDBJ databases">
        <authorList>
            <person name="Kucharzyk K."/>
            <person name="Murdoch R.W."/>
            <person name="Higgins S."/>
            <person name="Loffler F."/>
        </authorList>
    </citation>
    <scope>NUCLEOTIDE SEQUENCE</scope>
</reference>
<comment type="caution">
    <text evidence="11">The sequence shown here is derived from an EMBL/GenBank/DDBJ whole genome shotgun (WGS) entry which is preliminary data.</text>
</comment>
<dbReference type="GO" id="GO:0006310">
    <property type="term" value="P:DNA recombination"/>
    <property type="evidence" value="ECO:0007669"/>
    <property type="project" value="UniProtKB-KW"/>
</dbReference>
<dbReference type="InterPro" id="IPR010998">
    <property type="entry name" value="Integrase_recombinase_N"/>
</dbReference>
<dbReference type="GO" id="GO:0007059">
    <property type="term" value="P:chromosome segregation"/>
    <property type="evidence" value="ECO:0007669"/>
    <property type="project" value="UniProtKB-KW"/>
</dbReference>
<evidence type="ECO:0000256" key="7">
    <source>
        <dbReference type="ARBA" id="ARBA00023172"/>
    </source>
</evidence>
<dbReference type="PANTHER" id="PTHR30349:SF77">
    <property type="entry name" value="TYROSINE RECOMBINASE XERC"/>
    <property type="match status" value="1"/>
</dbReference>
<keyword evidence="8" id="KW-0131">Cell cycle</keyword>
<dbReference type="Gene3D" id="1.10.150.130">
    <property type="match status" value="1"/>
</dbReference>
<keyword evidence="6" id="KW-0238">DNA-binding</keyword>
<keyword evidence="5" id="KW-0229">DNA integration</keyword>
<dbReference type="PROSITE" id="PS51898">
    <property type="entry name" value="TYR_RECOMBINASE"/>
    <property type="match status" value="1"/>
</dbReference>
<organism evidence="11">
    <name type="scientific">bioreactor metagenome</name>
    <dbReference type="NCBI Taxonomy" id="1076179"/>
    <lineage>
        <taxon>unclassified sequences</taxon>
        <taxon>metagenomes</taxon>
        <taxon>ecological metagenomes</taxon>
    </lineage>
</organism>
<dbReference type="SUPFAM" id="SSF56349">
    <property type="entry name" value="DNA breaking-rejoining enzymes"/>
    <property type="match status" value="1"/>
</dbReference>
<dbReference type="PROSITE" id="PS51900">
    <property type="entry name" value="CB"/>
    <property type="match status" value="1"/>
</dbReference>
<feature type="domain" description="Core-binding (CB)" evidence="10">
    <location>
        <begin position="37"/>
        <end position="124"/>
    </location>
</feature>
<dbReference type="PANTHER" id="PTHR30349">
    <property type="entry name" value="PHAGE INTEGRASE-RELATED"/>
    <property type="match status" value="1"/>
</dbReference>
<dbReference type="InterPro" id="IPR002104">
    <property type="entry name" value="Integrase_catalytic"/>
</dbReference>
<protein>
    <submittedName>
        <fullName evidence="11">Tyrosine recombinase XerC</fullName>
    </submittedName>
</protein>
<dbReference type="InterPro" id="IPR050090">
    <property type="entry name" value="Tyrosine_recombinase_XerCD"/>
</dbReference>
<keyword evidence="3" id="KW-0132">Cell division</keyword>
<evidence type="ECO:0000259" key="10">
    <source>
        <dbReference type="PROSITE" id="PS51900"/>
    </source>
</evidence>
<comment type="subcellular location">
    <subcellularLocation>
        <location evidence="1">Cytoplasm</location>
    </subcellularLocation>
</comment>
<evidence type="ECO:0000256" key="8">
    <source>
        <dbReference type="ARBA" id="ARBA00023306"/>
    </source>
</evidence>
<dbReference type="InterPro" id="IPR013762">
    <property type="entry name" value="Integrase-like_cat_sf"/>
</dbReference>